<name>A0ABU2K572_9ACTN</name>
<protein>
    <submittedName>
        <fullName evidence="2">Uncharacterized protein</fullName>
    </submittedName>
</protein>
<dbReference type="EMBL" id="JAVREI010000002">
    <property type="protein sequence ID" value="MDT0275348.1"/>
    <property type="molecule type" value="Genomic_DNA"/>
</dbReference>
<comment type="caution">
    <text evidence="2">The sequence shown here is derived from an EMBL/GenBank/DDBJ whole genome shotgun (WGS) entry which is preliminary data.</text>
</comment>
<feature type="region of interest" description="Disordered" evidence="1">
    <location>
        <begin position="54"/>
        <end position="82"/>
    </location>
</feature>
<proteinExistence type="predicted"/>
<feature type="compositionally biased region" description="Low complexity" evidence="1">
    <location>
        <begin position="1"/>
        <end position="22"/>
    </location>
</feature>
<organism evidence="2 3">
    <name type="scientific">Blastococcus goldschmidtiae</name>
    <dbReference type="NCBI Taxonomy" id="3075546"/>
    <lineage>
        <taxon>Bacteria</taxon>
        <taxon>Bacillati</taxon>
        <taxon>Actinomycetota</taxon>
        <taxon>Actinomycetes</taxon>
        <taxon>Geodermatophilales</taxon>
        <taxon>Geodermatophilaceae</taxon>
        <taxon>Blastococcus</taxon>
    </lineage>
</organism>
<gene>
    <name evidence="2" type="ORF">RM425_05480</name>
</gene>
<evidence type="ECO:0000313" key="2">
    <source>
        <dbReference type="EMBL" id="MDT0275348.1"/>
    </source>
</evidence>
<reference evidence="3" key="1">
    <citation type="submission" date="2023-07" db="EMBL/GenBank/DDBJ databases">
        <title>30 novel species of actinomycetes from the DSMZ collection.</title>
        <authorList>
            <person name="Nouioui I."/>
        </authorList>
    </citation>
    <scope>NUCLEOTIDE SEQUENCE [LARGE SCALE GENOMIC DNA]</scope>
    <source>
        <strain evidence="3">DSM 46792</strain>
    </source>
</reference>
<evidence type="ECO:0000256" key="1">
    <source>
        <dbReference type="SAM" id="MobiDB-lite"/>
    </source>
</evidence>
<keyword evidence="3" id="KW-1185">Reference proteome</keyword>
<dbReference type="RefSeq" id="WP_311344171.1">
    <property type="nucleotide sequence ID" value="NZ_JAVREI010000002.1"/>
</dbReference>
<sequence>MCAPGRAGPARPAVAARSGTPGPSRPRPGAEVVPAATAVVDGLAAAGVTSTLEHFPGPGRVRGNTDDTADVVDDVTTAGTTR</sequence>
<dbReference type="Proteomes" id="UP001183222">
    <property type="component" value="Unassembled WGS sequence"/>
</dbReference>
<feature type="region of interest" description="Disordered" evidence="1">
    <location>
        <begin position="1"/>
        <end position="31"/>
    </location>
</feature>
<evidence type="ECO:0000313" key="3">
    <source>
        <dbReference type="Proteomes" id="UP001183222"/>
    </source>
</evidence>
<accession>A0ABU2K572</accession>